<gene>
    <name evidence="1" type="ORF">X798_02041</name>
</gene>
<accession>A0A238C079</accession>
<dbReference type="OrthoDB" id="10464182at2759"/>
<reference evidence="1 2" key="1">
    <citation type="submission" date="2015-12" db="EMBL/GenBank/DDBJ databases">
        <title>Draft genome of the nematode, Onchocerca flexuosa.</title>
        <authorList>
            <person name="Mitreva M."/>
        </authorList>
    </citation>
    <scope>NUCLEOTIDE SEQUENCE [LARGE SCALE GENOMIC DNA]</scope>
    <source>
        <strain evidence="1">Red Deer</strain>
    </source>
</reference>
<evidence type="ECO:0000313" key="1">
    <source>
        <dbReference type="EMBL" id="OZC10897.1"/>
    </source>
</evidence>
<organism evidence="1 2">
    <name type="scientific">Onchocerca flexuosa</name>
    <dbReference type="NCBI Taxonomy" id="387005"/>
    <lineage>
        <taxon>Eukaryota</taxon>
        <taxon>Metazoa</taxon>
        <taxon>Ecdysozoa</taxon>
        <taxon>Nematoda</taxon>
        <taxon>Chromadorea</taxon>
        <taxon>Rhabditida</taxon>
        <taxon>Spirurina</taxon>
        <taxon>Spiruromorpha</taxon>
        <taxon>Filarioidea</taxon>
        <taxon>Onchocercidae</taxon>
        <taxon>Onchocerca</taxon>
    </lineage>
</organism>
<name>A0A238C079_9BILA</name>
<dbReference type="Proteomes" id="UP000242913">
    <property type="component" value="Unassembled WGS sequence"/>
</dbReference>
<proteinExistence type="predicted"/>
<protein>
    <submittedName>
        <fullName evidence="1">Uncharacterized protein</fullName>
    </submittedName>
</protein>
<keyword evidence="2" id="KW-1185">Reference proteome</keyword>
<sequence length="66" mass="6982">MFLALIKGADESDGAFPITPAASGPNAPAQGDMVAIRNAVPKPPEQGGVAGKFSWTYFQSDHKYMQ</sequence>
<evidence type="ECO:0000313" key="2">
    <source>
        <dbReference type="Proteomes" id="UP000242913"/>
    </source>
</evidence>
<dbReference type="EMBL" id="KZ269983">
    <property type="protein sequence ID" value="OZC10897.1"/>
    <property type="molecule type" value="Genomic_DNA"/>
</dbReference>
<dbReference type="AlphaFoldDB" id="A0A238C079"/>